<evidence type="ECO:0000313" key="2">
    <source>
        <dbReference type="WBParaSite" id="sdigi.contig78.g3789.t1"/>
    </source>
</evidence>
<dbReference type="WBParaSite" id="sdigi.contig78.g3789.t1">
    <property type="protein sequence ID" value="sdigi.contig78.g3789.t1"/>
    <property type="gene ID" value="sdigi.contig78.g3789"/>
</dbReference>
<reference evidence="2" key="1">
    <citation type="submission" date="2022-11" db="UniProtKB">
        <authorList>
            <consortium name="WormBaseParasite"/>
        </authorList>
    </citation>
    <scope>IDENTIFICATION</scope>
</reference>
<sequence length="85" mass="9668">MVEIIIQTARKAVGDLVALVEGFRPPSHQTRSDSDGCVLLRRPSYKSEIRKLRRCHTEVKEFYLKSSKLAERNSSSSTQGLTYLK</sequence>
<accession>A0A915Q7A1</accession>
<keyword evidence="1" id="KW-1185">Reference proteome</keyword>
<name>A0A915Q7A1_9BILA</name>
<evidence type="ECO:0000313" key="1">
    <source>
        <dbReference type="Proteomes" id="UP000887581"/>
    </source>
</evidence>
<protein>
    <submittedName>
        <fullName evidence="2">Uncharacterized protein</fullName>
    </submittedName>
</protein>
<proteinExistence type="predicted"/>
<organism evidence="1 2">
    <name type="scientific">Setaria digitata</name>
    <dbReference type="NCBI Taxonomy" id="48799"/>
    <lineage>
        <taxon>Eukaryota</taxon>
        <taxon>Metazoa</taxon>
        <taxon>Ecdysozoa</taxon>
        <taxon>Nematoda</taxon>
        <taxon>Chromadorea</taxon>
        <taxon>Rhabditida</taxon>
        <taxon>Spirurina</taxon>
        <taxon>Spiruromorpha</taxon>
        <taxon>Filarioidea</taxon>
        <taxon>Setariidae</taxon>
        <taxon>Setaria</taxon>
    </lineage>
</organism>
<dbReference type="Proteomes" id="UP000887581">
    <property type="component" value="Unplaced"/>
</dbReference>
<dbReference type="AlphaFoldDB" id="A0A915Q7A1"/>